<dbReference type="SUPFAM" id="SSF53335">
    <property type="entry name" value="S-adenosyl-L-methionine-dependent methyltransferases"/>
    <property type="match status" value="1"/>
</dbReference>
<keyword evidence="4 8" id="KW-0489">Methyltransferase</keyword>
<dbReference type="CDD" id="cd02440">
    <property type="entry name" value="AdoMet_MTases"/>
    <property type="match status" value="1"/>
</dbReference>
<dbReference type="RefSeq" id="WP_048286852.1">
    <property type="nucleotide sequence ID" value="NZ_LDZN01000001.1"/>
</dbReference>
<dbReference type="HAMAP" id="MF_00835">
    <property type="entry name" value="BioC"/>
    <property type="match status" value="1"/>
</dbReference>
<sequence length="251" mass="27315">MPPVNKAAVAAAFGRAAAAYHQHDALQRRSASALLAALPARRFGEVLDAGCGPGSMSRFWRGAGSRVTALDLSAQMLDRARELGAADRYVEGDIEALPLAEAQFDLAWSNLAVQWCASLPDALGELCRVVRPGGIVAFSTLEADSLPELHQAWRAVDGDRHGNRFLPQREINRALAGLRVRGQLHRFTVTFDDALGAMRSLKGIGATHLIDGRPARTLTRGRLRELQLAWPKQAGRCALTYHIFTGVIYRD</sequence>
<dbReference type="EC" id="2.1.1.197" evidence="3 8"/>
<dbReference type="PANTHER" id="PTHR43464:SF94">
    <property type="entry name" value="MALONYL-[ACYL-CARRIER PROTEIN] O-METHYLTRANSFERASE"/>
    <property type="match status" value="1"/>
</dbReference>
<evidence type="ECO:0000256" key="6">
    <source>
        <dbReference type="ARBA" id="ARBA00022691"/>
    </source>
</evidence>
<dbReference type="AlphaFoldDB" id="A0AAI9DH35"/>
<dbReference type="Gene3D" id="3.40.50.150">
    <property type="entry name" value="Vaccinia Virus protein VP39"/>
    <property type="match status" value="1"/>
</dbReference>
<evidence type="ECO:0000256" key="1">
    <source>
        <dbReference type="ARBA" id="ARBA00000852"/>
    </source>
</evidence>
<dbReference type="InterPro" id="IPR013216">
    <property type="entry name" value="Methyltransf_11"/>
</dbReference>
<comment type="function">
    <text evidence="8">Converts the free carboxyl group of a malonyl-thioester to its methyl ester by transfer of a methyl group from S-adenosyl-L-methionine (SAM). It allows to synthesize pimeloyl-ACP via the fatty acid synthetic pathway.</text>
</comment>
<evidence type="ECO:0000256" key="5">
    <source>
        <dbReference type="ARBA" id="ARBA00022679"/>
    </source>
</evidence>
<dbReference type="EMBL" id="ABLOKC030000001">
    <property type="protein sequence ID" value="EML1469640.1"/>
    <property type="molecule type" value="Genomic_DNA"/>
</dbReference>
<keyword evidence="6 8" id="KW-0949">S-adenosyl-L-methionine</keyword>
<comment type="pathway">
    <text evidence="2 8">Cofactor biosynthesis; biotin biosynthesis.</text>
</comment>
<dbReference type="GO" id="GO:0010340">
    <property type="term" value="F:carboxyl-O-methyltransferase activity"/>
    <property type="evidence" value="ECO:0007669"/>
    <property type="project" value="UniProtKB-UniRule"/>
</dbReference>
<dbReference type="InterPro" id="IPR029063">
    <property type="entry name" value="SAM-dependent_MTases_sf"/>
</dbReference>
<dbReference type="PANTHER" id="PTHR43464">
    <property type="entry name" value="METHYLTRANSFERASE"/>
    <property type="match status" value="1"/>
</dbReference>
<dbReference type="Pfam" id="PF08241">
    <property type="entry name" value="Methyltransf_11"/>
    <property type="match status" value="1"/>
</dbReference>
<protein>
    <recommendedName>
        <fullName evidence="3 8">Malonyl-[acyl-carrier protein] O-methyltransferase</fullName>
        <shortName evidence="8">Malonyl-ACP O-methyltransferase</shortName>
        <ecNumber evidence="3 8">2.1.1.197</ecNumber>
    </recommendedName>
    <alternativeName>
        <fullName evidence="8">Biotin synthesis protein BioC</fullName>
    </alternativeName>
</protein>
<dbReference type="NCBIfam" id="NF007610">
    <property type="entry name" value="PRK10258.1"/>
    <property type="match status" value="1"/>
</dbReference>
<dbReference type="NCBIfam" id="TIGR02072">
    <property type="entry name" value="BioC"/>
    <property type="match status" value="1"/>
</dbReference>
<evidence type="ECO:0000259" key="9">
    <source>
        <dbReference type="Pfam" id="PF08241"/>
    </source>
</evidence>
<comment type="caution">
    <text evidence="10">The sequence shown here is derived from an EMBL/GenBank/DDBJ whole genome shotgun (WGS) entry which is preliminary data.</text>
</comment>
<dbReference type="GO" id="GO:0008757">
    <property type="term" value="F:S-adenosylmethionine-dependent methyltransferase activity"/>
    <property type="evidence" value="ECO:0007669"/>
    <property type="project" value="InterPro"/>
</dbReference>
<gene>
    <name evidence="8 10" type="primary">bioC</name>
    <name evidence="10" type="ORF">QEG54_000307</name>
</gene>
<evidence type="ECO:0000256" key="4">
    <source>
        <dbReference type="ARBA" id="ARBA00022603"/>
    </source>
</evidence>
<evidence type="ECO:0000256" key="2">
    <source>
        <dbReference type="ARBA" id="ARBA00004746"/>
    </source>
</evidence>
<reference evidence="10" key="1">
    <citation type="submission" date="2024-02" db="EMBL/GenBank/DDBJ databases">
        <authorList>
            <consortium name="Clinical and Environmental Microbiology Branch: Whole genome sequencing antimicrobial resistance pathogens in the healthcare setting"/>
        </authorList>
    </citation>
    <scope>NUCLEOTIDE SEQUENCE</scope>
    <source>
        <strain evidence="10">2021DK-00143</strain>
    </source>
</reference>
<feature type="domain" description="Methyltransferase type 11" evidence="9">
    <location>
        <begin position="47"/>
        <end position="138"/>
    </location>
</feature>
<keyword evidence="7 8" id="KW-0093">Biotin biosynthesis</keyword>
<organism evidence="10">
    <name type="scientific">Pluralibacter gergoviae</name>
    <name type="common">Enterobacter gergoviae</name>
    <dbReference type="NCBI Taxonomy" id="61647"/>
    <lineage>
        <taxon>Bacteria</taxon>
        <taxon>Pseudomonadati</taxon>
        <taxon>Pseudomonadota</taxon>
        <taxon>Gammaproteobacteria</taxon>
        <taxon>Enterobacterales</taxon>
        <taxon>Enterobacteriaceae</taxon>
        <taxon>Pluralibacter</taxon>
    </lineage>
</organism>
<evidence type="ECO:0000256" key="7">
    <source>
        <dbReference type="ARBA" id="ARBA00022756"/>
    </source>
</evidence>
<accession>A0AAI9DH35</accession>
<dbReference type="GO" id="GO:0009102">
    <property type="term" value="P:biotin biosynthetic process"/>
    <property type="evidence" value="ECO:0007669"/>
    <property type="project" value="UniProtKB-UniRule"/>
</dbReference>
<name>A0AAI9DH35_PLUGE</name>
<dbReference type="GO" id="GO:0102130">
    <property type="term" value="F:malonyl-CoA methyltransferase activity"/>
    <property type="evidence" value="ECO:0007669"/>
    <property type="project" value="UniProtKB-EC"/>
</dbReference>
<evidence type="ECO:0000256" key="8">
    <source>
        <dbReference type="HAMAP-Rule" id="MF_00835"/>
    </source>
</evidence>
<proteinExistence type="inferred from homology"/>
<comment type="catalytic activity">
    <reaction evidence="1 8">
        <text>malonyl-[ACP] + S-adenosyl-L-methionine = malonyl-[ACP] methyl ester + S-adenosyl-L-homocysteine</text>
        <dbReference type="Rhea" id="RHEA:17105"/>
        <dbReference type="Rhea" id="RHEA-COMP:9623"/>
        <dbReference type="Rhea" id="RHEA-COMP:9954"/>
        <dbReference type="ChEBI" id="CHEBI:57856"/>
        <dbReference type="ChEBI" id="CHEBI:59789"/>
        <dbReference type="ChEBI" id="CHEBI:78449"/>
        <dbReference type="ChEBI" id="CHEBI:78845"/>
        <dbReference type="EC" id="2.1.1.197"/>
    </reaction>
</comment>
<dbReference type="InterPro" id="IPR011814">
    <property type="entry name" value="BioC"/>
</dbReference>
<evidence type="ECO:0000313" key="10">
    <source>
        <dbReference type="EMBL" id="EML1469640.1"/>
    </source>
</evidence>
<dbReference type="GO" id="GO:0032259">
    <property type="term" value="P:methylation"/>
    <property type="evidence" value="ECO:0007669"/>
    <property type="project" value="UniProtKB-KW"/>
</dbReference>
<comment type="similarity">
    <text evidence="8">Belongs to the methyltransferase superfamily.</text>
</comment>
<evidence type="ECO:0000256" key="3">
    <source>
        <dbReference type="ARBA" id="ARBA00012327"/>
    </source>
</evidence>
<keyword evidence="5 8" id="KW-0808">Transferase</keyword>